<dbReference type="PROSITE" id="PS01009">
    <property type="entry name" value="CRISP_1"/>
    <property type="match status" value="1"/>
</dbReference>
<dbReference type="InterPro" id="IPR001283">
    <property type="entry name" value="CRISP-related"/>
</dbReference>
<gene>
    <name evidence="3" type="ORF">DFL_009736</name>
</gene>
<feature type="domain" description="SCP" evidence="2">
    <location>
        <begin position="106"/>
        <end position="232"/>
    </location>
</feature>
<comment type="caution">
    <text evidence="3">The sequence shown here is derived from an EMBL/GenBank/DDBJ whole genome shotgun (WGS) entry which is preliminary data.</text>
</comment>
<dbReference type="Gene3D" id="3.40.33.10">
    <property type="entry name" value="CAP"/>
    <property type="match status" value="1"/>
</dbReference>
<dbReference type="Proteomes" id="UP000283090">
    <property type="component" value="Unassembled WGS sequence"/>
</dbReference>
<evidence type="ECO:0000313" key="4">
    <source>
        <dbReference type="Proteomes" id="UP000283090"/>
    </source>
</evidence>
<dbReference type="GeneID" id="93592047"/>
<evidence type="ECO:0000256" key="1">
    <source>
        <dbReference type="SAM" id="SignalP"/>
    </source>
</evidence>
<dbReference type="RefSeq" id="XP_067487433.1">
    <property type="nucleotide sequence ID" value="XM_067639668.1"/>
</dbReference>
<evidence type="ECO:0000313" key="3">
    <source>
        <dbReference type="EMBL" id="RVD81889.1"/>
    </source>
</evidence>
<sequence length="259" mass="28213">MKGVKGIIFVASLLSNCITGGLAASAPLGRRDAVILAPPTEVDNGHPAWSEKDLITDPAFNALEPDAPTLITGDPTKILGRQASATGSTTSTVSPTPTAFTSREGKFSRDMLKITNDLRAIHGSPPVVWNKTLATYASRQGRKCDFRHSHGPYGENLAGGGPMNNPVWYQWYLYTEVNNYDWNEPGFARDTGHFTQLVWKSSKEIGCAWIAGCSNLAYQVWCEYFPAGNVSPVFHYTENVGRAKSGIPDAPPTYDPLYK</sequence>
<dbReference type="PRINTS" id="PR00837">
    <property type="entry name" value="V5TPXLIKE"/>
</dbReference>
<feature type="chain" id="PRO_5019066166" description="SCP domain-containing protein" evidence="1">
    <location>
        <begin position="24"/>
        <end position="259"/>
    </location>
</feature>
<dbReference type="EMBL" id="SAEB01000012">
    <property type="protein sequence ID" value="RVD81889.1"/>
    <property type="molecule type" value="Genomic_DNA"/>
</dbReference>
<feature type="signal peptide" evidence="1">
    <location>
        <begin position="1"/>
        <end position="23"/>
    </location>
</feature>
<evidence type="ECO:0000259" key="2">
    <source>
        <dbReference type="SMART" id="SM00198"/>
    </source>
</evidence>
<dbReference type="SUPFAM" id="SSF55797">
    <property type="entry name" value="PR-1-like"/>
    <property type="match status" value="1"/>
</dbReference>
<organism evidence="3 4">
    <name type="scientific">Arthrobotrys flagrans</name>
    <name type="common">Nematode-trapping fungus</name>
    <name type="synonym">Trichothecium flagrans</name>
    <dbReference type="NCBI Taxonomy" id="97331"/>
    <lineage>
        <taxon>Eukaryota</taxon>
        <taxon>Fungi</taxon>
        <taxon>Dikarya</taxon>
        <taxon>Ascomycota</taxon>
        <taxon>Pezizomycotina</taxon>
        <taxon>Orbiliomycetes</taxon>
        <taxon>Orbiliales</taxon>
        <taxon>Orbiliaceae</taxon>
        <taxon>Arthrobotrys</taxon>
    </lineage>
</organism>
<dbReference type="OrthoDB" id="337038at2759"/>
<dbReference type="STRING" id="97331.A0A436ZSJ1"/>
<dbReference type="InterPro" id="IPR018244">
    <property type="entry name" value="Allrgn_V5/Tpx1_CS"/>
</dbReference>
<keyword evidence="4" id="KW-1185">Reference proteome</keyword>
<accession>A0A436ZSJ1</accession>
<name>A0A436ZSJ1_ARTFL</name>
<proteinExistence type="predicted"/>
<dbReference type="SMART" id="SM00198">
    <property type="entry name" value="SCP"/>
    <property type="match status" value="1"/>
</dbReference>
<dbReference type="InterPro" id="IPR035940">
    <property type="entry name" value="CAP_sf"/>
</dbReference>
<dbReference type="PANTHER" id="PTHR10334">
    <property type="entry name" value="CYSTEINE-RICH SECRETORY PROTEIN-RELATED"/>
    <property type="match status" value="1"/>
</dbReference>
<reference evidence="3 4" key="1">
    <citation type="submission" date="2019-01" db="EMBL/GenBank/DDBJ databases">
        <title>Intercellular communication is required for trap formation in the nematode-trapping fungus Duddingtonia flagrans.</title>
        <authorList>
            <person name="Youssar L."/>
            <person name="Wernet V."/>
            <person name="Hensel N."/>
            <person name="Hildebrandt H.-G."/>
            <person name="Fischer R."/>
        </authorList>
    </citation>
    <scope>NUCLEOTIDE SEQUENCE [LARGE SCALE GENOMIC DNA]</scope>
    <source>
        <strain evidence="3 4">CBS H-5679</strain>
    </source>
</reference>
<dbReference type="AlphaFoldDB" id="A0A436ZSJ1"/>
<dbReference type="VEuPathDB" id="FungiDB:DFL_009736"/>
<protein>
    <recommendedName>
        <fullName evidence="2">SCP domain-containing protein</fullName>
    </recommendedName>
</protein>
<dbReference type="InterPro" id="IPR014044">
    <property type="entry name" value="CAP_dom"/>
</dbReference>
<dbReference type="GO" id="GO:0005576">
    <property type="term" value="C:extracellular region"/>
    <property type="evidence" value="ECO:0007669"/>
    <property type="project" value="InterPro"/>
</dbReference>
<keyword evidence="1" id="KW-0732">Signal</keyword>
<dbReference type="Pfam" id="PF00188">
    <property type="entry name" value="CAP"/>
    <property type="match status" value="1"/>
</dbReference>